<keyword evidence="4" id="KW-0812">Transmembrane</keyword>
<dbReference type="PROSITE" id="PS00041">
    <property type="entry name" value="HTH_ARAC_FAMILY_1"/>
    <property type="match status" value="1"/>
</dbReference>
<dbReference type="PANTHER" id="PTHR43280:SF29">
    <property type="entry name" value="ARAC-FAMILY TRANSCRIPTIONAL REGULATOR"/>
    <property type="match status" value="1"/>
</dbReference>
<dbReference type="PROSITE" id="PS01124">
    <property type="entry name" value="HTH_ARAC_FAMILY_2"/>
    <property type="match status" value="1"/>
</dbReference>
<dbReference type="AlphaFoldDB" id="A0A385SQY7"/>
<dbReference type="Gene3D" id="1.10.10.60">
    <property type="entry name" value="Homeodomain-like"/>
    <property type="match status" value="1"/>
</dbReference>
<dbReference type="SMART" id="SM00342">
    <property type="entry name" value="HTH_ARAC"/>
    <property type="match status" value="1"/>
</dbReference>
<evidence type="ECO:0000256" key="1">
    <source>
        <dbReference type="ARBA" id="ARBA00023015"/>
    </source>
</evidence>
<evidence type="ECO:0000313" key="6">
    <source>
        <dbReference type="EMBL" id="AYB32976.1"/>
    </source>
</evidence>
<dbReference type="EMBL" id="CP032382">
    <property type="protein sequence ID" value="AYB32976.1"/>
    <property type="molecule type" value="Genomic_DNA"/>
</dbReference>
<keyword evidence="3" id="KW-0804">Transcription</keyword>
<evidence type="ECO:0000256" key="4">
    <source>
        <dbReference type="SAM" id="Phobius"/>
    </source>
</evidence>
<accession>A0A385SQY7</accession>
<sequence>MRAIKNVCNLFGMGIPFEVLLLTSGAGALQSAFFSVYLFSIRKERSLANILLALLLLAFAVRIVKSVVYYFSLGHQVSTVVMNFGFGANLAIFPLLLLYLNSFHKKDYRFDWRKHLPHLVPALLVILLSPVLTSYFWMQQHGYEISLWSAALYLPFCVRVVVMNFLNINKTQRIWVLSVMVGVVLVWAGYMANFIFGLVPYIAAPVLFSFLIYFMSYLGLKKGELFRPREKYERSAYSEDQIDRCFEELQTCLAGRHPYREATITLPKMADQLKVPTNLLSETINRRTQQSFPDYINTFRIKDAQARLKDPAYANEKIATIARETGFRSISVFNAAFKKHTNTTPSAYRDGSPA</sequence>
<dbReference type="InterPro" id="IPR018060">
    <property type="entry name" value="HTH_AraC"/>
</dbReference>
<keyword evidence="4" id="KW-1133">Transmembrane helix</keyword>
<feature type="domain" description="HTH araC/xylS-type" evidence="5">
    <location>
        <begin position="243"/>
        <end position="351"/>
    </location>
</feature>
<evidence type="ECO:0000313" key="7">
    <source>
        <dbReference type="Proteomes" id="UP000266183"/>
    </source>
</evidence>
<evidence type="ECO:0000256" key="3">
    <source>
        <dbReference type="ARBA" id="ARBA00023163"/>
    </source>
</evidence>
<dbReference type="SUPFAM" id="SSF46689">
    <property type="entry name" value="Homeodomain-like"/>
    <property type="match status" value="1"/>
</dbReference>
<keyword evidence="4" id="KW-0472">Membrane</keyword>
<feature type="transmembrane region" description="Helical" evidence="4">
    <location>
        <begin position="19"/>
        <end position="39"/>
    </location>
</feature>
<name>A0A385SQY7_9BACT</name>
<keyword evidence="1" id="KW-0805">Transcription regulation</keyword>
<feature type="transmembrane region" description="Helical" evidence="4">
    <location>
        <begin position="51"/>
        <end position="71"/>
    </location>
</feature>
<feature type="transmembrane region" description="Helical" evidence="4">
    <location>
        <begin position="145"/>
        <end position="162"/>
    </location>
</feature>
<organism evidence="6 7">
    <name type="scientific">Chryseolinea soli</name>
    <dbReference type="NCBI Taxonomy" id="2321403"/>
    <lineage>
        <taxon>Bacteria</taxon>
        <taxon>Pseudomonadati</taxon>
        <taxon>Bacteroidota</taxon>
        <taxon>Cytophagia</taxon>
        <taxon>Cytophagales</taxon>
        <taxon>Fulvivirgaceae</taxon>
        <taxon>Chryseolinea</taxon>
    </lineage>
</organism>
<dbReference type="PANTHER" id="PTHR43280">
    <property type="entry name" value="ARAC-FAMILY TRANSCRIPTIONAL REGULATOR"/>
    <property type="match status" value="1"/>
</dbReference>
<reference evidence="7" key="1">
    <citation type="submission" date="2018-09" db="EMBL/GenBank/DDBJ databases">
        <title>Chryseolinea sp. KIS68-18 isolated from soil.</title>
        <authorList>
            <person name="Weon H.-Y."/>
            <person name="Kwon S.-W."/>
            <person name="Lee S.A."/>
        </authorList>
    </citation>
    <scope>NUCLEOTIDE SEQUENCE [LARGE SCALE GENOMIC DNA]</scope>
    <source>
        <strain evidence="7">KIS68-18</strain>
    </source>
</reference>
<dbReference type="Pfam" id="PF12833">
    <property type="entry name" value="HTH_18"/>
    <property type="match status" value="1"/>
</dbReference>
<dbReference type="GO" id="GO:0003700">
    <property type="term" value="F:DNA-binding transcription factor activity"/>
    <property type="evidence" value="ECO:0007669"/>
    <property type="project" value="InterPro"/>
</dbReference>
<feature type="transmembrane region" description="Helical" evidence="4">
    <location>
        <begin position="77"/>
        <end position="99"/>
    </location>
</feature>
<dbReference type="Proteomes" id="UP000266183">
    <property type="component" value="Chromosome"/>
</dbReference>
<dbReference type="InterPro" id="IPR020449">
    <property type="entry name" value="Tscrpt_reg_AraC-type_HTH"/>
</dbReference>
<feature type="transmembrane region" description="Helical" evidence="4">
    <location>
        <begin position="174"/>
        <end position="192"/>
    </location>
</feature>
<dbReference type="PRINTS" id="PR00032">
    <property type="entry name" value="HTHARAC"/>
</dbReference>
<dbReference type="GO" id="GO:0043565">
    <property type="term" value="F:sequence-specific DNA binding"/>
    <property type="evidence" value="ECO:0007669"/>
    <property type="project" value="InterPro"/>
</dbReference>
<proteinExistence type="predicted"/>
<evidence type="ECO:0000256" key="2">
    <source>
        <dbReference type="ARBA" id="ARBA00023125"/>
    </source>
</evidence>
<feature type="transmembrane region" description="Helical" evidence="4">
    <location>
        <begin position="198"/>
        <end position="220"/>
    </location>
</feature>
<gene>
    <name evidence="6" type="ORF">D4L85_21405</name>
</gene>
<dbReference type="KEGG" id="chk:D4L85_21405"/>
<dbReference type="InterPro" id="IPR009057">
    <property type="entry name" value="Homeodomain-like_sf"/>
</dbReference>
<evidence type="ECO:0000259" key="5">
    <source>
        <dbReference type="PROSITE" id="PS01124"/>
    </source>
</evidence>
<dbReference type="InterPro" id="IPR018062">
    <property type="entry name" value="HTH_AraC-typ_CS"/>
</dbReference>
<keyword evidence="7" id="KW-1185">Reference proteome</keyword>
<protein>
    <submittedName>
        <fullName evidence="6">AraC family transcriptional regulator</fullName>
    </submittedName>
</protein>
<keyword evidence="2" id="KW-0238">DNA-binding</keyword>
<feature type="transmembrane region" description="Helical" evidence="4">
    <location>
        <begin position="119"/>
        <end position="139"/>
    </location>
</feature>